<keyword evidence="11" id="KW-1185">Reference proteome</keyword>
<proteinExistence type="predicted"/>
<dbReference type="OrthoDB" id="9796032at2"/>
<evidence type="ECO:0000256" key="1">
    <source>
        <dbReference type="ARBA" id="ARBA00001638"/>
    </source>
</evidence>
<feature type="domain" description="HD/PDEase" evidence="9">
    <location>
        <begin position="69"/>
        <end position="196"/>
    </location>
</feature>
<dbReference type="EC" id="3.1.3.89" evidence="5"/>
<dbReference type="PANTHER" id="PTHR11845">
    <property type="entry name" value="5'-DEOXYNUCLEOTIDASE HDDC2"/>
    <property type="match status" value="1"/>
</dbReference>
<dbReference type="PANTHER" id="PTHR11845:SF13">
    <property type="entry name" value="5'-DEOXYNUCLEOTIDASE HDDC2"/>
    <property type="match status" value="1"/>
</dbReference>
<evidence type="ECO:0000313" key="10">
    <source>
        <dbReference type="EMBL" id="TQE93958.1"/>
    </source>
</evidence>
<dbReference type="SMART" id="SM00471">
    <property type="entry name" value="HDc"/>
    <property type="match status" value="1"/>
</dbReference>
<dbReference type="Gene3D" id="1.10.3210.10">
    <property type="entry name" value="Hypothetical protein af1432"/>
    <property type="match status" value="1"/>
</dbReference>
<feature type="compositionally biased region" description="Basic residues" evidence="8">
    <location>
        <begin position="1"/>
        <end position="22"/>
    </location>
</feature>
<evidence type="ECO:0000256" key="4">
    <source>
        <dbReference type="ARBA" id="ARBA00011738"/>
    </source>
</evidence>
<evidence type="ECO:0000259" key="9">
    <source>
        <dbReference type="SMART" id="SM00471"/>
    </source>
</evidence>
<organism evidence="10 11">
    <name type="scientific">Litorilinea aerophila</name>
    <dbReference type="NCBI Taxonomy" id="1204385"/>
    <lineage>
        <taxon>Bacteria</taxon>
        <taxon>Bacillati</taxon>
        <taxon>Chloroflexota</taxon>
        <taxon>Caldilineae</taxon>
        <taxon>Caldilineales</taxon>
        <taxon>Caldilineaceae</taxon>
        <taxon>Litorilinea</taxon>
    </lineage>
</organism>
<reference evidence="10 11" key="1">
    <citation type="submission" date="2019-06" db="EMBL/GenBank/DDBJ databases">
        <title>Genome sequence of Litorilinea aerophila BAA-2444.</title>
        <authorList>
            <person name="Maclea K.S."/>
            <person name="Maurais E.G."/>
            <person name="Iannazzi L.C."/>
        </authorList>
    </citation>
    <scope>NUCLEOTIDE SEQUENCE [LARGE SCALE GENOMIC DNA]</scope>
    <source>
        <strain evidence="10 11">ATCC BAA-2444</strain>
    </source>
</reference>
<evidence type="ECO:0000313" key="11">
    <source>
        <dbReference type="Proteomes" id="UP000317371"/>
    </source>
</evidence>
<gene>
    <name evidence="10" type="ORF">FKZ61_19075</name>
</gene>
<dbReference type="InterPro" id="IPR006674">
    <property type="entry name" value="HD_domain"/>
</dbReference>
<dbReference type="InParanoid" id="A0A540VB17"/>
<dbReference type="GO" id="GO:0002953">
    <property type="term" value="F:5'-deoxynucleotidase activity"/>
    <property type="evidence" value="ECO:0007669"/>
    <property type="project" value="UniProtKB-EC"/>
</dbReference>
<protein>
    <recommendedName>
        <fullName evidence="5">5'-deoxynucleotidase</fullName>
        <ecNumber evidence="5">3.1.3.89</ecNumber>
    </recommendedName>
</protein>
<evidence type="ECO:0000256" key="6">
    <source>
        <dbReference type="ARBA" id="ARBA00022723"/>
    </source>
</evidence>
<name>A0A540VB17_9CHLR</name>
<dbReference type="InterPro" id="IPR003607">
    <property type="entry name" value="HD/PDEase_dom"/>
</dbReference>
<evidence type="ECO:0000256" key="5">
    <source>
        <dbReference type="ARBA" id="ARBA00012964"/>
    </source>
</evidence>
<dbReference type="AlphaFoldDB" id="A0A540VB17"/>
<comment type="catalytic activity">
    <reaction evidence="1">
        <text>a 2'-deoxyribonucleoside 5'-phosphate + H2O = a 2'-deoxyribonucleoside + phosphate</text>
        <dbReference type="Rhea" id="RHEA:36167"/>
        <dbReference type="ChEBI" id="CHEBI:15377"/>
        <dbReference type="ChEBI" id="CHEBI:18274"/>
        <dbReference type="ChEBI" id="CHEBI:43474"/>
        <dbReference type="ChEBI" id="CHEBI:65317"/>
        <dbReference type="EC" id="3.1.3.89"/>
    </reaction>
</comment>
<comment type="subunit">
    <text evidence="4">Homodimer.</text>
</comment>
<dbReference type="SUPFAM" id="SSF109604">
    <property type="entry name" value="HD-domain/PDEase-like"/>
    <property type="match status" value="1"/>
</dbReference>
<dbReference type="InterPro" id="IPR039356">
    <property type="entry name" value="YfbR/HDDC2"/>
</dbReference>
<dbReference type="Pfam" id="PF13023">
    <property type="entry name" value="HD_3"/>
    <property type="match status" value="1"/>
</dbReference>
<dbReference type="GO" id="GO:0005737">
    <property type="term" value="C:cytoplasm"/>
    <property type="evidence" value="ECO:0007669"/>
    <property type="project" value="TreeGrafter"/>
</dbReference>
<dbReference type="Proteomes" id="UP000317371">
    <property type="component" value="Unassembled WGS sequence"/>
</dbReference>
<evidence type="ECO:0000256" key="8">
    <source>
        <dbReference type="SAM" id="MobiDB-lite"/>
    </source>
</evidence>
<sequence length="227" mass="25220">MAGRGRSRGRHHGLRPLRRPGRIHPGTHQQPGVGGAVATTADIILTLLDQANHLKQLPRTGWLLAGVADPESVAEHSHATALLALFLAESINADWRAQGLSQPLAVDRVVRLALIHDLAEAVLTDLPRRSSQVLGAAVKQAAERQIFQELLQDLPNGSAYLQLWEEYAAASTPEARLVQDADKLEMVHQALCYQRRGHRHLQEFWEGHRWHYPLSQALFEALDRARG</sequence>
<keyword evidence="7" id="KW-0378">Hydrolase</keyword>
<evidence type="ECO:0000256" key="3">
    <source>
        <dbReference type="ARBA" id="ARBA00001941"/>
    </source>
</evidence>
<evidence type="ECO:0000256" key="7">
    <source>
        <dbReference type="ARBA" id="ARBA00022801"/>
    </source>
</evidence>
<accession>A0A540VB17</accession>
<dbReference type="EMBL" id="VIGC01000030">
    <property type="protein sequence ID" value="TQE93958.1"/>
    <property type="molecule type" value="Genomic_DNA"/>
</dbReference>
<comment type="cofactor">
    <cofactor evidence="2">
        <name>Mn(2+)</name>
        <dbReference type="ChEBI" id="CHEBI:29035"/>
    </cofactor>
</comment>
<evidence type="ECO:0000256" key="2">
    <source>
        <dbReference type="ARBA" id="ARBA00001936"/>
    </source>
</evidence>
<feature type="region of interest" description="Disordered" evidence="8">
    <location>
        <begin position="1"/>
        <end position="34"/>
    </location>
</feature>
<comment type="cofactor">
    <cofactor evidence="3">
        <name>Co(2+)</name>
        <dbReference type="ChEBI" id="CHEBI:48828"/>
    </cofactor>
</comment>
<comment type="caution">
    <text evidence="10">The sequence shown here is derived from an EMBL/GenBank/DDBJ whole genome shotgun (WGS) entry which is preliminary data.</text>
</comment>
<keyword evidence="6" id="KW-0479">Metal-binding</keyword>
<dbReference type="GO" id="GO:0046872">
    <property type="term" value="F:metal ion binding"/>
    <property type="evidence" value="ECO:0007669"/>
    <property type="project" value="UniProtKB-KW"/>
</dbReference>